<accession>T1U8A0</accession>
<sequence length="44" mass="5005">MIVHNESKINLRGVHKVAPLLSKELITEITDLVSVMHSIKIRLK</sequence>
<gene>
    <name evidence="1" type="ORF">HPSA20_0349</name>
</gene>
<dbReference type="AlphaFoldDB" id="T1U8A0"/>
<dbReference type="PATRIC" id="fig|1352356.3.peg.339"/>
<dbReference type="EMBL" id="CP006691">
    <property type="protein sequence ID" value="AGT73590.1"/>
    <property type="molecule type" value="Genomic_DNA"/>
</dbReference>
<organism evidence="1 2">
    <name type="scientific">Helicobacter pylori SouthAfrica20</name>
    <dbReference type="NCBI Taxonomy" id="1352356"/>
    <lineage>
        <taxon>Bacteria</taxon>
        <taxon>Pseudomonadati</taxon>
        <taxon>Campylobacterota</taxon>
        <taxon>Epsilonproteobacteria</taxon>
        <taxon>Campylobacterales</taxon>
        <taxon>Helicobacteraceae</taxon>
        <taxon>Helicobacter</taxon>
    </lineage>
</organism>
<reference evidence="1 2" key="1">
    <citation type="journal article" date="2013" name="Genome Announc.">
        <title>Genome Sequences of Three hpAfrica2 Strains of Helicobacter pylori.</title>
        <authorList>
            <person name="Duncan S.S."/>
            <person name="Bertoli M.T."/>
            <person name="Kersulyte D."/>
            <person name="Valk P.L."/>
            <person name="Tamma S."/>
            <person name="Segal I."/>
            <person name="McClain M.S."/>
            <person name="Cover T.L."/>
            <person name="Berg D.E."/>
        </authorList>
    </citation>
    <scope>NUCLEOTIDE SEQUENCE [LARGE SCALE GENOMIC DNA]</scope>
    <source>
        <strain evidence="1">SouthAfrica20</strain>
    </source>
</reference>
<proteinExistence type="predicted"/>
<evidence type="ECO:0000313" key="2">
    <source>
        <dbReference type="Proteomes" id="UP000015920"/>
    </source>
</evidence>
<protein>
    <submittedName>
        <fullName evidence="1">Uncharacterized protein</fullName>
    </submittedName>
</protein>
<dbReference type="Proteomes" id="UP000015920">
    <property type="component" value="Chromosome"/>
</dbReference>
<evidence type="ECO:0000313" key="1">
    <source>
        <dbReference type="EMBL" id="AGT73590.1"/>
    </source>
</evidence>
<dbReference type="HOGENOM" id="CLU_3217158_0_0_7"/>
<dbReference type="KEGG" id="hpys:HPSA20_0349"/>
<name>T1U8A0_HELPX</name>